<dbReference type="OrthoDB" id="2480973at2"/>
<dbReference type="Pfam" id="PF02368">
    <property type="entry name" value="Big_2"/>
    <property type="match status" value="4"/>
</dbReference>
<organism evidence="2 3">
    <name type="scientific">Paenibacillus contaminans</name>
    <dbReference type="NCBI Taxonomy" id="450362"/>
    <lineage>
        <taxon>Bacteria</taxon>
        <taxon>Bacillati</taxon>
        <taxon>Bacillota</taxon>
        <taxon>Bacilli</taxon>
        <taxon>Bacillales</taxon>
        <taxon>Paenibacillaceae</taxon>
        <taxon>Paenibacillus</taxon>
    </lineage>
</organism>
<dbReference type="PANTHER" id="PTHR23019:SF0">
    <property type="entry name" value="NUCLEAR PORE MEMBRANE GLYCOPROTEIN 210"/>
    <property type="match status" value="1"/>
</dbReference>
<dbReference type="InterPro" id="IPR008964">
    <property type="entry name" value="Invasin/intimin_cell_adhesion"/>
</dbReference>
<dbReference type="Gene3D" id="2.60.40.10">
    <property type="entry name" value="Immunoglobulins"/>
    <property type="match status" value="2"/>
</dbReference>
<dbReference type="InterPro" id="IPR003343">
    <property type="entry name" value="Big_2"/>
</dbReference>
<dbReference type="EMBL" id="QMFB01000040">
    <property type="protein sequence ID" value="RAV10904.1"/>
    <property type="molecule type" value="Genomic_DNA"/>
</dbReference>
<dbReference type="Proteomes" id="UP000250369">
    <property type="component" value="Unassembled WGS sequence"/>
</dbReference>
<dbReference type="Gene3D" id="3.20.20.80">
    <property type="entry name" value="Glycosidases"/>
    <property type="match status" value="1"/>
</dbReference>
<gene>
    <name evidence="2" type="ORF">DQG23_36935</name>
</gene>
<sequence length="2104" mass="228117">MTRRWLRKLRIGIAVMLIVNMFPIYHSALVFGETNGVFFEDDMSSLAAAGWSVSSVPKNGMYITDSGNTKGNPNGVAMKPVEPGQYLLFGDQAAGSNYITMAKNFPIGSGAWKLKFNARFADLMTPSQNQVNRGVIIRVHANEKQYSLTFNDQNRVMFLGSAATYQDRLTMPADQDLHEWSINFDGNQTVSLWLDGVKVAEHAGMGRSLPGTTDGMIIYNIPLDWQAGTNEVYLDHMKLYRPASAVSIDPANLTMMAGSYVPLTAIVAPANAGDKRVTWASSDPTIATVDANGIVTAVAAGQATITATTVDGGYTAQTAITVIMGEIEVTGVAVNPAENAIVAGDQASLTATVQPIQASNKAVQWSSSDTSIATVDAQGTVTGLSPGMATITATTADGGFTASAQVEVKPLPVSGIALNKRKTAITVGDSEQLTAHVFPELASDKTVIWSSSDPAVASVQQDGTVTAVSVGDAKVTAATYDGGFLARAHVQAQTVVGTLFEDDAANLQAAGWITGPVAFPVPNAYTIDSGVSSGNPHQLPLKQVQPGQYLFYGDKVANDNRTYSAITKNVPIGSGAWTLEFDARIADLITPLDTQTQMGINFDITANKKLYRVTFNEQDKVILQKDSGGTYYEKQVPGLTDNLLHKWEIAFDGLGTLSLLRDHVKLAEYEGLGLATTKTDGITITNFPLEWKSGTNEFYLEHLKLVKTANNERIRDEADRLDTRGWLADAPKTGTYVTDSFQSNGTIAGMKTVEAGRYLIYGDNQATEATRVYQPVELGSQPWTVEVDARIASLLTTAGDPGKGLIFEIVADSKKYSFTLNDKNQLFILKNEPGSYEQFTVNLPKDTNFHNWKIGLDEYARTFVALDGVKLAVVEGAGLSVAEPDRIAIIQNSVGAASGSATEVYVDKIRLVTGGRSLWYKPFLNGVTILPQSDSASLDVIVSASDLDPRWIADHSLTLRAELTKNNQSVSLTNQAVTESIIPVHINPQGQTGRMKLSVKLMQGNYEFASLTQDVELRSEVHSAYPDQAITAVNDDVFLYTQMHELKDTLGQDPIAAGWKQAHYQYDGSYEGGVILESQNESAALQVPVPLTGWFGVYAGYISGTQGFSVTDGVYGQTVLIDGAKFDPATAYGGKAVSEVYVMAADFDGNMLTITPEPGKQARIAYLKFKSLTESEIMVASQVDEGVNGKRVIYNNDANTDMATGKVTDEASLKTNDVDIYANRDVGAIYYATGTTFLTFYESEVAGIPYTSLTPQQEELMRDVDKKIRDVTLAFVADGKNPLQIVAQHSQDIGIDTFASLRVNAFYPMNQYPWLNGNIYPQYDAYRYLTYYGAPLGNNLSYSYSELRGTIKALLQEAASFQGVKGIELDFNRNPYVLGWEPAIMAGYIAEYGVDPKLEHTLAGAQRWQQYRANILTDFMRELRQQLPGMSISVRVPDHDYFKNGFDIQTWIDEGLIDILVPSSVNSEKFWSNLDEFAAMVSGTNVKLYGGINYNIAGVDLSKQEEDLLKRGVASNISRANVSKEQYLLRSHQFYEAGYDGIYLFNNIAGTNALGLLGDKVKVNKWHELAYPATWVNGLVTTSGTPNNLLLNNNASNLTSAAWGVSAAPKTGAYITDSVNSKGNPNGTAMKPVDAGQYLFYGDQQAGTNYVTMNKNFTIGPGAWRLKLNARIVDLMTPSQNLINRGVIFKITANQKHFSITFNDKNKVMFLGISTNTQDQLNMPDDQAFLDWEIVFDGEQTLSLWLDGVKLVEHSGMGRAQPTGTDGLLIYNIPLDWQSGTNEVYIDSIQMIRGTESPMPTDIELNQTDIVLPPGGTEKLLATIAPVTGPNQTVLWSTDNQNVAIVDHDGNITAVTEGVAYVTATTANGGLTAATKVTVTSDVIVQLKDSHGSPLSGGVVKYYDGGWKDFGITDSFGRARKKLPNKTYTFSMTYEGTTNQQSQHSGNNPVVGFQTVNVKVQLKDSQGNTLDGGEVKYYAGSWRPFGTTSGGEASKELLTGAYSYGITYAGTYNQKAQNTGNDPVVGFQTVNVKVQLKDSQGNALDGGQVKYYAGSWRSFGTTSGGEANKELLAGAYSYGVTYAGTYTQKSENTAVNPIIVFLLP</sequence>
<keyword evidence="3" id="KW-1185">Reference proteome</keyword>
<dbReference type="Gene3D" id="2.60.40.1080">
    <property type="match status" value="4"/>
</dbReference>
<dbReference type="InterPro" id="IPR045197">
    <property type="entry name" value="NUP210-like"/>
</dbReference>
<reference evidence="2 3" key="1">
    <citation type="journal article" date="2009" name="Int. J. Syst. Evol. Microbiol.">
        <title>Paenibacillus contaminans sp. nov., isolated from a contaminated laboratory plate.</title>
        <authorList>
            <person name="Chou J.H."/>
            <person name="Lee J.H."/>
            <person name="Lin M.C."/>
            <person name="Chang P.S."/>
            <person name="Arun A.B."/>
            <person name="Young C.C."/>
            <person name="Chen W.M."/>
        </authorList>
    </citation>
    <scope>NUCLEOTIDE SEQUENCE [LARGE SCALE GENOMIC DNA]</scope>
    <source>
        <strain evidence="2 3">CKOBP-6</strain>
    </source>
</reference>
<name>A0A329LSY4_9BACL</name>
<dbReference type="SMART" id="SM00635">
    <property type="entry name" value="BID_2"/>
    <property type="match status" value="4"/>
</dbReference>
<feature type="domain" description="BIG2" evidence="1">
    <location>
        <begin position="1799"/>
        <end position="1876"/>
    </location>
</feature>
<feature type="domain" description="BIG2" evidence="1">
    <location>
        <begin position="328"/>
        <end position="405"/>
    </location>
</feature>
<evidence type="ECO:0000259" key="1">
    <source>
        <dbReference type="SMART" id="SM00635"/>
    </source>
</evidence>
<evidence type="ECO:0000313" key="3">
    <source>
        <dbReference type="Proteomes" id="UP000250369"/>
    </source>
</evidence>
<accession>A0A329LSY4</accession>
<protein>
    <recommendedName>
        <fullName evidence="1">BIG2 domain-containing protein</fullName>
    </recommendedName>
</protein>
<dbReference type="SUPFAM" id="SSF49373">
    <property type="entry name" value="Invasin/intimin cell-adhesion fragments"/>
    <property type="match status" value="4"/>
</dbReference>
<dbReference type="PANTHER" id="PTHR23019">
    <property type="entry name" value="NUCLEAR PORE MEMBRANE GLYCOPROTEIN GP210-RELATED"/>
    <property type="match status" value="1"/>
</dbReference>
<comment type="caution">
    <text evidence="2">The sequence shown here is derived from an EMBL/GenBank/DDBJ whole genome shotgun (WGS) entry which is preliminary data.</text>
</comment>
<dbReference type="RefSeq" id="WP_113036058.1">
    <property type="nucleotide sequence ID" value="NZ_QMFB01000040.1"/>
</dbReference>
<dbReference type="InterPro" id="IPR013783">
    <property type="entry name" value="Ig-like_fold"/>
</dbReference>
<evidence type="ECO:0000313" key="2">
    <source>
        <dbReference type="EMBL" id="RAV10904.1"/>
    </source>
</evidence>
<feature type="domain" description="BIG2" evidence="1">
    <location>
        <begin position="242"/>
        <end position="319"/>
    </location>
</feature>
<feature type="domain" description="BIG2" evidence="1">
    <location>
        <begin position="412"/>
        <end position="489"/>
    </location>
</feature>
<proteinExistence type="predicted"/>